<sequence length="98" mass="10911">LLRLDLKGNNITYSPGDSISILCPNNTSEVDLLLRRLGQNARAHDTLTLSVLPDTTKRRAAIPSHVHPVSTLRHILTTCLNIREPPNKAFIRALIEHT</sequence>
<proteinExistence type="predicted"/>
<dbReference type="GO" id="GO:0050660">
    <property type="term" value="F:flavin adenine dinucleotide binding"/>
    <property type="evidence" value="ECO:0007669"/>
    <property type="project" value="TreeGrafter"/>
</dbReference>
<feature type="non-terminal residue" evidence="6">
    <location>
        <position position="1"/>
    </location>
</feature>
<evidence type="ECO:0000313" key="6">
    <source>
        <dbReference type="EMBL" id="CEK73240.1"/>
    </source>
</evidence>
<feature type="domain" description="Sulfite reductase [NADPH] flavoprotein alpha-component-like FAD-binding" evidence="5">
    <location>
        <begin position="2"/>
        <end position="97"/>
    </location>
</feature>
<dbReference type="GO" id="GO:0050667">
    <property type="term" value="P:homocysteine metabolic process"/>
    <property type="evidence" value="ECO:0007669"/>
    <property type="project" value="TreeGrafter"/>
</dbReference>
<evidence type="ECO:0000256" key="4">
    <source>
        <dbReference type="ARBA" id="ARBA00023002"/>
    </source>
</evidence>
<dbReference type="PANTHER" id="PTHR19384:SF84">
    <property type="entry name" value="METHIONINE SYNTHASE REDUCTASE"/>
    <property type="match status" value="1"/>
</dbReference>
<dbReference type="Pfam" id="PF00667">
    <property type="entry name" value="FAD_binding_1"/>
    <property type="match status" value="1"/>
</dbReference>
<reference evidence="6" key="1">
    <citation type="submission" date="2014-12" db="EMBL/GenBank/DDBJ databases">
        <title>Insight into the proteome of Arion vulgaris.</title>
        <authorList>
            <person name="Aradska J."/>
            <person name="Bulat T."/>
            <person name="Smidak R."/>
            <person name="Sarate P."/>
            <person name="Gangsoo J."/>
            <person name="Sialana F."/>
            <person name="Bilban M."/>
            <person name="Lubec G."/>
        </authorList>
    </citation>
    <scope>NUCLEOTIDE SEQUENCE</scope>
    <source>
        <tissue evidence="6">Skin</tissue>
    </source>
</reference>
<gene>
    <name evidence="6" type="primary">ORF85882</name>
</gene>
<keyword evidence="2" id="KW-0285">Flavoprotein</keyword>
<protein>
    <recommendedName>
        <fullName evidence="5">Sulfite reductase [NADPH] flavoprotein alpha-component-like FAD-binding domain-containing protein</fullName>
    </recommendedName>
</protein>
<dbReference type="PANTHER" id="PTHR19384">
    <property type="entry name" value="NITRIC OXIDE SYNTHASE-RELATED"/>
    <property type="match status" value="1"/>
</dbReference>
<dbReference type="GO" id="GO:0009086">
    <property type="term" value="P:methionine biosynthetic process"/>
    <property type="evidence" value="ECO:0007669"/>
    <property type="project" value="TreeGrafter"/>
</dbReference>
<dbReference type="SUPFAM" id="SSF63380">
    <property type="entry name" value="Riboflavin synthase domain-like"/>
    <property type="match status" value="1"/>
</dbReference>
<evidence type="ECO:0000259" key="5">
    <source>
        <dbReference type="Pfam" id="PF00667"/>
    </source>
</evidence>
<dbReference type="Gene3D" id="1.20.990.10">
    <property type="entry name" value="NADPH-cytochrome p450 Reductase, Chain A, domain 3"/>
    <property type="match status" value="1"/>
</dbReference>
<keyword evidence="4" id="KW-0560">Oxidoreductase</keyword>
<organism evidence="6">
    <name type="scientific">Arion vulgaris</name>
    <dbReference type="NCBI Taxonomy" id="1028688"/>
    <lineage>
        <taxon>Eukaryota</taxon>
        <taxon>Metazoa</taxon>
        <taxon>Spiralia</taxon>
        <taxon>Lophotrochozoa</taxon>
        <taxon>Mollusca</taxon>
        <taxon>Gastropoda</taxon>
        <taxon>Heterobranchia</taxon>
        <taxon>Euthyneura</taxon>
        <taxon>Panpulmonata</taxon>
        <taxon>Eupulmonata</taxon>
        <taxon>Stylommatophora</taxon>
        <taxon>Helicina</taxon>
        <taxon>Arionoidea</taxon>
        <taxon>Arionidae</taxon>
        <taxon>Arion</taxon>
    </lineage>
</organism>
<evidence type="ECO:0000256" key="2">
    <source>
        <dbReference type="ARBA" id="ARBA00022630"/>
    </source>
</evidence>
<dbReference type="InterPro" id="IPR003097">
    <property type="entry name" value="CysJ-like_FAD-binding"/>
</dbReference>
<keyword evidence="3" id="KW-0274">FAD</keyword>
<comment type="cofactor">
    <cofactor evidence="1">
        <name>FAD</name>
        <dbReference type="ChEBI" id="CHEBI:57692"/>
    </cofactor>
</comment>
<name>A0A0B6ZZT3_9EUPU</name>
<dbReference type="EMBL" id="HACG01026375">
    <property type="protein sequence ID" value="CEK73240.1"/>
    <property type="molecule type" value="Transcribed_RNA"/>
</dbReference>
<evidence type="ECO:0000256" key="3">
    <source>
        <dbReference type="ARBA" id="ARBA00022827"/>
    </source>
</evidence>
<dbReference type="GO" id="GO:0010181">
    <property type="term" value="F:FMN binding"/>
    <property type="evidence" value="ECO:0007669"/>
    <property type="project" value="TreeGrafter"/>
</dbReference>
<dbReference type="InterPro" id="IPR017938">
    <property type="entry name" value="Riboflavin_synthase-like_b-brl"/>
</dbReference>
<dbReference type="GO" id="GO:0005829">
    <property type="term" value="C:cytosol"/>
    <property type="evidence" value="ECO:0007669"/>
    <property type="project" value="TreeGrafter"/>
</dbReference>
<dbReference type="InterPro" id="IPR023173">
    <property type="entry name" value="NADPH_Cyt_P450_Rdtase_alpha"/>
</dbReference>
<dbReference type="AlphaFoldDB" id="A0A0B6ZZT3"/>
<evidence type="ECO:0000256" key="1">
    <source>
        <dbReference type="ARBA" id="ARBA00001974"/>
    </source>
</evidence>
<dbReference type="GO" id="GO:0030586">
    <property type="term" value="F:[methionine synthase] reductase (NADPH) activity"/>
    <property type="evidence" value="ECO:0007669"/>
    <property type="project" value="TreeGrafter"/>
</dbReference>
<accession>A0A0B6ZZT3</accession>